<accession>A0A542U839</accession>
<dbReference type="AlphaFoldDB" id="A0A542U839"/>
<dbReference type="CDD" id="cd14728">
    <property type="entry name" value="Ere-like"/>
    <property type="match status" value="1"/>
</dbReference>
<keyword evidence="3" id="KW-1185">Reference proteome</keyword>
<dbReference type="RefSeq" id="WP_234357611.1">
    <property type="nucleotide sequence ID" value="NZ_LIRI01000048.1"/>
</dbReference>
<evidence type="ECO:0000256" key="1">
    <source>
        <dbReference type="SAM" id="MobiDB-lite"/>
    </source>
</evidence>
<dbReference type="SUPFAM" id="SSF159501">
    <property type="entry name" value="EreA/ChaN-like"/>
    <property type="match status" value="1"/>
</dbReference>
<feature type="region of interest" description="Disordered" evidence="1">
    <location>
        <begin position="321"/>
        <end position="340"/>
    </location>
</feature>
<dbReference type="PIRSF" id="PIRSF036794">
    <property type="entry name" value="UCP_erythr_ester"/>
    <property type="match status" value="1"/>
</dbReference>
<protein>
    <submittedName>
        <fullName evidence="2">Erythromycin esterase</fullName>
    </submittedName>
</protein>
<dbReference type="InterPro" id="IPR014622">
    <property type="entry name" value="UCP036794_erythomycin"/>
</dbReference>
<dbReference type="InterPro" id="IPR052036">
    <property type="entry name" value="Hydrolase/PRTase-associated"/>
</dbReference>
<dbReference type="Gene3D" id="3.40.1660.10">
    <property type="entry name" value="EreA-like (biosynthetic domain)"/>
    <property type="match status" value="1"/>
</dbReference>
<comment type="caution">
    <text evidence="2">The sequence shown here is derived from an EMBL/GenBank/DDBJ whole genome shotgun (WGS) entry which is preliminary data.</text>
</comment>
<sequence length="418" mass="45949">MAMTEEVQRWLKENALPLKGLHSEASDPGYGDLEPLREVLRDVRVLGMGEATHGTAEFFRLKHLLLRFLVEEMGFTALAMEASASAAQAVDDYVLHGTGDAVDAVAGLGFWTWRTREMLDVVEWMRDHNRTVPQDRAVRFVGIDPQRCGPSLSALAAVLRTLAPERADITDGLLGTLAEARTGSLVDQRPQLLAEARDLERFLEEEHPRLTAHIGDTAVDQALRHARLIVAAADVASRPPRGDGEEMGALAARDHHMAQAVITLEEGTADKVAVWAHNGHVCTDRYARDIPAMGHHLRDHYGERYYALGLLFGEGAFRARPGNSATRPPKKHTISAAGPRSVEAQLASATSEDHLIDLRAGRTEPAVAEWLESPQFMRSFGAGVPRVTYRFSMTQTVLMREYDGLAYVARSTPSVLLS</sequence>
<dbReference type="STRING" id="164348.BFF78_08020"/>
<reference evidence="2 3" key="1">
    <citation type="submission" date="2019-06" db="EMBL/GenBank/DDBJ databases">
        <title>Sequencing the genomes of 1000 actinobacteria strains.</title>
        <authorList>
            <person name="Klenk H.-P."/>
        </authorList>
    </citation>
    <scope>NUCLEOTIDE SEQUENCE [LARGE SCALE GENOMIC DNA]</scope>
    <source>
        <strain evidence="2 3">DSM 41929</strain>
    </source>
</reference>
<dbReference type="Proteomes" id="UP000318103">
    <property type="component" value="Unassembled WGS sequence"/>
</dbReference>
<name>A0A542U839_9ACTN</name>
<proteinExistence type="predicted"/>
<dbReference type="InterPro" id="IPR007815">
    <property type="entry name" value="Emycin_Estase"/>
</dbReference>
<dbReference type="Gene3D" id="3.30.1870.10">
    <property type="entry name" value="EreA-like, domain 2"/>
    <property type="match status" value="1"/>
</dbReference>
<evidence type="ECO:0000313" key="2">
    <source>
        <dbReference type="EMBL" id="TQK95231.1"/>
    </source>
</evidence>
<dbReference type="PANTHER" id="PTHR31299">
    <property type="entry name" value="ESTERASE, PUTATIVE (AFU_ORTHOLOGUE AFUA_1G05850)-RELATED"/>
    <property type="match status" value="1"/>
</dbReference>
<dbReference type="Pfam" id="PF05139">
    <property type="entry name" value="Erythro_esteras"/>
    <property type="match status" value="1"/>
</dbReference>
<dbReference type="PANTHER" id="PTHR31299:SF0">
    <property type="entry name" value="ESTERASE, PUTATIVE (AFU_ORTHOLOGUE AFUA_1G05850)-RELATED"/>
    <property type="match status" value="1"/>
</dbReference>
<gene>
    <name evidence="2" type="ORF">FB563_0105</name>
</gene>
<dbReference type="EMBL" id="VFNX01000001">
    <property type="protein sequence ID" value="TQK95231.1"/>
    <property type="molecule type" value="Genomic_DNA"/>
</dbReference>
<organism evidence="2 3">
    <name type="scientific">Streptomyces puniciscabiei</name>
    <dbReference type="NCBI Taxonomy" id="164348"/>
    <lineage>
        <taxon>Bacteria</taxon>
        <taxon>Bacillati</taxon>
        <taxon>Actinomycetota</taxon>
        <taxon>Actinomycetes</taxon>
        <taxon>Kitasatosporales</taxon>
        <taxon>Streptomycetaceae</taxon>
        <taxon>Streptomyces</taxon>
    </lineage>
</organism>
<evidence type="ECO:0000313" key="3">
    <source>
        <dbReference type="Proteomes" id="UP000318103"/>
    </source>
</evidence>
<dbReference type="GO" id="GO:0046677">
    <property type="term" value="P:response to antibiotic"/>
    <property type="evidence" value="ECO:0007669"/>
    <property type="project" value="InterPro"/>
</dbReference>
<dbReference type="Gene3D" id="1.20.1440.30">
    <property type="entry name" value="Biosynthetic Protein domain"/>
    <property type="match status" value="1"/>
</dbReference>